<dbReference type="InterPro" id="IPR029063">
    <property type="entry name" value="SAM-dependent_MTases_sf"/>
</dbReference>
<protein>
    <recommendedName>
        <fullName evidence="3">DUF268 domain-containing protein</fullName>
    </recommendedName>
</protein>
<organism evidence="1 2">
    <name type="scientific">Candidatus Wolfebacteria bacterium CG_4_10_14_0_2_um_filter_39_18</name>
    <dbReference type="NCBI Taxonomy" id="1975061"/>
    <lineage>
        <taxon>Bacteria</taxon>
        <taxon>Candidatus Wolfeibacteriota</taxon>
    </lineage>
</organism>
<proteinExistence type="predicted"/>
<name>A0A2M7TF57_9BACT</name>
<dbReference type="Proteomes" id="UP000230553">
    <property type="component" value="Unassembled WGS sequence"/>
</dbReference>
<evidence type="ECO:0000313" key="1">
    <source>
        <dbReference type="EMBL" id="PIZ44423.1"/>
    </source>
</evidence>
<dbReference type="EMBL" id="PFNM01000050">
    <property type="protein sequence ID" value="PIZ44423.1"/>
    <property type="molecule type" value="Genomic_DNA"/>
</dbReference>
<evidence type="ECO:0008006" key="3">
    <source>
        <dbReference type="Google" id="ProtNLM"/>
    </source>
</evidence>
<accession>A0A2M7TF57</accession>
<dbReference type="InterPro" id="IPR004951">
    <property type="entry name" value="DUF268_CAE_spp"/>
</dbReference>
<dbReference type="Pfam" id="PF03269">
    <property type="entry name" value="DUF268"/>
    <property type="match status" value="1"/>
</dbReference>
<sequence length="245" mass="28657">MLRLIKRRIELLESYILRFFVLSDYLRFKKQSRDERFSVKWRDFYPQVRDKTKTTTGFDRHYLYHTAWAARKVKEINPEFHIDIASSLYFCSLVSAFVPVRFYDYRPPVLELPNLEVYHGDLMKLPFESNSISSLSCMHTVEHIGLGRYGDPIDPDGDLKAIRELKRVLAPGGSLLFVVPIGGKAKIMFNAHRIYSYEMIKDYFSDLQLKEFALIPEKDGPMILNASLERVAKEVYGCGCFWFTK</sequence>
<dbReference type="AlphaFoldDB" id="A0A2M7TF57"/>
<gene>
    <name evidence="1" type="ORF">COY31_02665</name>
</gene>
<dbReference type="SUPFAM" id="SSF53335">
    <property type="entry name" value="S-adenosyl-L-methionine-dependent methyltransferases"/>
    <property type="match status" value="1"/>
</dbReference>
<comment type="caution">
    <text evidence="1">The sequence shown here is derived from an EMBL/GenBank/DDBJ whole genome shotgun (WGS) entry which is preliminary data.</text>
</comment>
<reference evidence="2" key="1">
    <citation type="submission" date="2017-09" db="EMBL/GenBank/DDBJ databases">
        <title>Depth-based differentiation of microbial function through sediment-hosted aquifers and enrichment of novel symbionts in the deep terrestrial subsurface.</title>
        <authorList>
            <person name="Probst A.J."/>
            <person name="Ladd B."/>
            <person name="Jarett J.K."/>
            <person name="Geller-Mcgrath D.E."/>
            <person name="Sieber C.M.K."/>
            <person name="Emerson J.B."/>
            <person name="Anantharaman K."/>
            <person name="Thomas B.C."/>
            <person name="Malmstrom R."/>
            <person name="Stieglmeier M."/>
            <person name="Klingl A."/>
            <person name="Woyke T."/>
            <person name="Ryan C.M."/>
            <person name="Banfield J.F."/>
        </authorList>
    </citation>
    <scope>NUCLEOTIDE SEQUENCE [LARGE SCALE GENOMIC DNA]</scope>
</reference>
<evidence type="ECO:0000313" key="2">
    <source>
        <dbReference type="Proteomes" id="UP000230553"/>
    </source>
</evidence>
<dbReference type="Gene3D" id="3.40.50.150">
    <property type="entry name" value="Vaccinia Virus protein VP39"/>
    <property type="match status" value="1"/>
</dbReference>